<proteinExistence type="predicted"/>
<dbReference type="PANTHER" id="PTHR11439:SF483">
    <property type="entry name" value="PEPTIDE SYNTHASE GLIP-LIKE, PUTATIVE (AFU_ORTHOLOGUE AFUA_3G12920)-RELATED"/>
    <property type="match status" value="1"/>
</dbReference>
<dbReference type="InterPro" id="IPR043502">
    <property type="entry name" value="DNA/RNA_pol_sf"/>
</dbReference>
<evidence type="ECO:0000313" key="4">
    <source>
        <dbReference type="Proteomes" id="UP001054252"/>
    </source>
</evidence>
<evidence type="ECO:0000259" key="2">
    <source>
        <dbReference type="Pfam" id="PF07727"/>
    </source>
</evidence>
<organism evidence="3 4">
    <name type="scientific">Rubroshorea leprosula</name>
    <dbReference type="NCBI Taxonomy" id="152421"/>
    <lineage>
        <taxon>Eukaryota</taxon>
        <taxon>Viridiplantae</taxon>
        <taxon>Streptophyta</taxon>
        <taxon>Embryophyta</taxon>
        <taxon>Tracheophyta</taxon>
        <taxon>Spermatophyta</taxon>
        <taxon>Magnoliopsida</taxon>
        <taxon>eudicotyledons</taxon>
        <taxon>Gunneridae</taxon>
        <taxon>Pentapetalae</taxon>
        <taxon>rosids</taxon>
        <taxon>malvids</taxon>
        <taxon>Malvales</taxon>
        <taxon>Dipterocarpaceae</taxon>
        <taxon>Rubroshorea</taxon>
    </lineage>
</organism>
<dbReference type="CDD" id="cd09272">
    <property type="entry name" value="RNase_HI_RT_Ty1"/>
    <property type="match status" value="1"/>
</dbReference>
<comment type="caution">
    <text evidence="3">The sequence shown here is derived from an EMBL/GenBank/DDBJ whole genome shotgun (WGS) entry which is preliminary data.</text>
</comment>
<reference evidence="3 4" key="1">
    <citation type="journal article" date="2021" name="Commun. Biol.">
        <title>The genome of Shorea leprosula (Dipterocarpaceae) highlights the ecological relevance of drought in aseasonal tropical rainforests.</title>
        <authorList>
            <person name="Ng K.K.S."/>
            <person name="Kobayashi M.J."/>
            <person name="Fawcett J.A."/>
            <person name="Hatakeyama M."/>
            <person name="Paape T."/>
            <person name="Ng C.H."/>
            <person name="Ang C.C."/>
            <person name="Tnah L.H."/>
            <person name="Lee C.T."/>
            <person name="Nishiyama T."/>
            <person name="Sese J."/>
            <person name="O'Brien M.J."/>
            <person name="Copetti D."/>
            <person name="Mohd Noor M.I."/>
            <person name="Ong R.C."/>
            <person name="Putra M."/>
            <person name="Sireger I.Z."/>
            <person name="Indrioko S."/>
            <person name="Kosugi Y."/>
            <person name="Izuno A."/>
            <person name="Isagi Y."/>
            <person name="Lee S.L."/>
            <person name="Shimizu K.K."/>
        </authorList>
    </citation>
    <scope>NUCLEOTIDE SEQUENCE [LARGE SCALE GENOMIC DNA]</scope>
    <source>
        <strain evidence="3">214</strain>
    </source>
</reference>
<evidence type="ECO:0000256" key="1">
    <source>
        <dbReference type="SAM" id="MobiDB-lite"/>
    </source>
</evidence>
<evidence type="ECO:0000313" key="3">
    <source>
        <dbReference type="EMBL" id="GKU95637.1"/>
    </source>
</evidence>
<dbReference type="SUPFAM" id="SSF56672">
    <property type="entry name" value="DNA/RNA polymerases"/>
    <property type="match status" value="1"/>
</dbReference>
<sequence length="514" mass="58023">MGYLDGSKPAPSEFVELEDDKGKTNMEPNPEYEKWYDKLLLGSILLFLLKFLLEILAQKVRHVLASLGEEYKMFVTAVLAKPPLPSYDDLKTLLLQHELHLTLLQMHPTELQKLHCKAVQVIMLPTSANPDDMSPYHMVTGRLPDYSFFRAFRCEGANLASNSTSPRYNSSMSFESPSKGASDGSSMEKLNNPAQAMKLLTMRLALDMANYYEWLLHQLDVKNAFLHGKLQEEVYMEQPQGYNVADTNKWVCQLRKAIYGLKQALCASFESLCKTLLLSGYSKSKSDNSLFFRREGKKLVMVLVYIDDIIIIGNAKESINTLKHTLGREFAMKDLGNLKYILGIKIERSSHGMKVTQQKYALDLLKRFGLDNCKPTPTLVALGGKLSQKESTLVKHPEKYRSLVGALQYLTFTRPDITYATKVDLVAFSDANWGGDPDSRKSIYGFRVFFVGSPISWSSKKQRKVSRFSTKVEYKAMSDATAELAWFRHLFSGLGIKISNAFLACDNQSAIKLA</sequence>
<feature type="region of interest" description="Disordered" evidence="1">
    <location>
        <begin position="162"/>
        <end position="187"/>
    </location>
</feature>
<dbReference type="EMBL" id="BPVZ01000009">
    <property type="protein sequence ID" value="GKU95637.1"/>
    <property type="molecule type" value="Genomic_DNA"/>
</dbReference>
<dbReference type="InterPro" id="IPR013103">
    <property type="entry name" value="RVT_2"/>
</dbReference>
<name>A0AAV5I9H5_9ROSI</name>
<dbReference type="Proteomes" id="UP001054252">
    <property type="component" value="Unassembled WGS sequence"/>
</dbReference>
<feature type="domain" description="Reverse transcriptase Ty1/copia-type" evidence="2">
    <location>
        <begin position="196"/>
        <end position="377"/>
    </location>
</feature>
<feature type="region of interest" description="Disordered" evidence="1">
    <location>
        <begin position="1"/>
        <end position="25"/>
    </location>
</feature>
<dbReference type="PANTHER" id="PTHR11439">
    <property type="entry name" value="GAG-POL-RELATED RETROTRANSPOSON"/>
    <property type="match status" value="1"/>
</dbReference>
<keyword evidence="4" id="KW-1185">Reference proteome</keyword>
<gene>
    <name evidence="3" type="ORF">SLEP1_g8971</name>
</gene>
<dbReference type="Pfam" id="PF07727">
    <property type="entry name" value="RVT_2"/>
    <property type="match status" value="1"/>
</dbReference>
<accession>A0AAV5I9H5</accession>
<feature type="compositionally biased region" description="Polar residues" evidence="1">
    <location>
        <begin position="162"/>
        <end position="176"/>
    </location>
</feature>
<dbReference type="AlphaFoldDB" id="A0AAV5I9H5"/>
<protein>
    <recommendedName>
        <fullName evidence="2">Reverse transcriptase Ty1/copia-type domain-containing protein</fullName>
    </recommendedName>
</protein>